<reference evidence="4" key="1">
    <citation type="journal article" date="2023" name="Mol. Phylogenet. Evol.">
        <title>Genome-scale phylogeny and comparative genomics of the fungal order Sordariales.</title>
        <authorList>
            <person name="Hensen N."/>
            <person name="Bonometti L."/>
            <person name="Westerberg I."/>
            <person name="Brannstrom I.O."/>
            <person name="Guillou S."/>
            <person name="Cros-Aarteil S."/>
            <person name="Calhoun S."/>
            <person name="Haridas S."/>
            <person name="Kuo A."/>
            <person name="Mondo S."/>
            <person name="Pangilinan J."/>
            <person name="Riley R."/>
            <person name="LaButti K."/>
            <person name="Andreopoulos B."/>
            <person name="Lipzen A."/>
            <person name="Chen C."/>
            <person name="Yan M."/>
            <person name="Daum C."/>
            <person name="Ng V."/>
            <person name="Clum A."/>
            <person name="Steindorff A."/>
            <person name="Ohm R.A."/>
            <person name="Martin F."/>
            <person name="Silar P."/>
            <person name="Natvig D.O."/>
            <person name="Lalanne C."/>
            <person name="Gautier V."/>
            <person name="Ament-Velasquez S.L."/>
            <person name="Kruys A."/>
            <person name="Hutchinson M.I."/>
            <person name="Powell A.J."/>
            <person name="Barry K."/>
            <person name="Miller A.N."/>
            <person name="Grigoriev I.V."/>
            <person name="Debuchy R."/>
            <person name="Gladieux P."/>
            <person name="Hiltunen Thoren M."/>
            <person name="Johannesson H."/>
        </authorList>
    </citation>
    <scope>NUCLEOTIDE SEQUENCE</scope>
    <source>
        <strain evidence="4">CBS 532.94</strain>
    </source>
</reference>
<keyword evidence="2" id="KW-0812">Transmembrane</keyword>
<feature type="non-terminal residue" evidence="4">
    <location>
        <position position="1"/>
    </location>
</feature>
<evidence type="ECO:0000313" key="5">
    <source>
        <dbReference type="Proteomes" id="UP001303760"/>
    </source>
</evidence>
<feature type="chain" id="PRO_5043025117" evidence="3">
    <location>
        <begin position="17"/>
        <end position="461"/>
    </location>
</feature>
<feature type="signal peptide" evidence="3">
    <location>
        <begin position="1"/>
        <end position="16"/>
    </location>
</feature>
<feature type="transmembrane region" description="Helical" evidence="2">
    <location>
        <begin position="140"/>
        <end position="158"/>
    </location>
</feature>
<dbReference type="AlphaFoldDB" id="A0AAN7C2Q0"/>
<feature type="compositionally biased region" description="Polar residues" evidence="1">
    <location>
        <begin position="274"/>
        <end position="288"/>
    </location>
</feature>
<feature type="transmembrane region" description="Helical" evidence="2">
    <location>
        <begin position="170"/>
        <end position="190"/>
    </location>
</feature>
<evidence type="ECO:0000256" key="1">
    <source>
        <dbReference type="SAM" id="MobiDB-lite"/>
    </source>
</evidence>
<gene>
    <name evidence="4" type="ORF">C8A03DRAFT_18892</name>
</gene>
<dbReference type="EMBL" id="MU860410">
    <property type="protein sequence ID" value="KAK4234150.1"/>
    <property type="molecule type" value="Genomic_DNA"/>
</dbReference>
<reference evidence="4" key="2">
    <citation type="submission" date="2023-05" db="EMBL/GenBank/DDBJ databases">
        <authorList>
            <consortium name="Lawrence Berkeley National Laboratory"/>
            <person name="Steindorff A."/>
            <person name="Hensen N."/>
            <person name="Bonometti L."/>
            <person name="Westerberg I."/>
            <person name="Brannstrom I.O."/>
            <person name="Guillou S."/>
            <person name="Cros-Aarteil S."/>
            <person name="Calhoun S."/>
            <person name="Haridas S."/>
            <person name="Kuo A."/>
            <person name="Mondo S."/>
            <person name="Pangilinan J."/>
            <person name="Riley R."/>
            <person name="Labutti K."/>
            <person name="Andreopoulos B."/>
            <person name="Lipzen A."/>
            <person name="Chen C."/>
            <person name="Yanf M."/>
            <person name="Daum C."/>
            <person name="Ng V."/>
            <person name="Clum A."/>
            <person name="Ohm R."/>
            <person name="Martin F."/>
            <person name="Silar P."/>
            <person name="Natvig D."/>
            <person name="Lalanne C."/>
            <person name="Gautier V."/>
            <person name="Ament-Velasquez S.L."/>
            <person name="Kruys A."/>
            <person name="Hutchinson M.I."/>
            <person name="Powell A.J."/>
            <person name="Barry K."/>
            <person name="Miller A.N."/>
            <person name="Grigoriev I.V."/>
            <person name="Debuchy R."/>
            <person name="Gladieux P."/>
            <person name="Thoren M.H."/>
            <person name="Johannesson H."/>
        </authorList>
    </citation>
    <scope>NUCLEOTIDE SEQUENCE</scope>
    <source>
        <strain evidence="4">CBS 532.94</strain>
    </source>
</reference>
<feature type="compositionally biased region" description="Basic and acidic residues" evidence="1">
    <location>
        <begin position="292"/>
        <end position="301"/>
    </location>
</feature>
<name>A0AAN7C2Q0_9PEZI</name>
<accession>A0AAN7C2Q0</accession>
<protein>
    <submittedName>
        <fullName evidence="4">Uncharacterized protein</fullName>
    </submittedName>
</protein>
<sequence length="461" mass="51851">LVSLVANLVFLLGCVSHTFKDIALYRVNVTLLAEGLQKQAFNDTRGVAELRPSDLPTYWSWGTSGICDVYEPKDEVRCRRALPPTQNLITIVRQSLQDRYGSSERQLVDSVVSSWNATLNSLSPSVLRDKEARFASQSKASAALVVFAIILDVGILLSPSTSGHWTRWHYLPPVIASLISIAAGTLAILFMNDGVHGAVNTGEHAGPALIILFVGAGVRLLSAAVGCCFCVRSKDSGETAGFHDVALTPWHGRPQYGASPYQDPRPYQEPWSHQEPQPYQESQDNSPLRTDAQTREERNKDLGYEGEHEIYQLFGTSGLPNWSYQNWTSKLRSWRGLYEAFEEEEWRYADFTYKDELGMMPQVLQAKGVQPKPNWSQSTTYHIEVKTTDGPRTRPFFVSQCQADKMRRYHNDPLGRDAYILARVYGIEGQDPGVQWFPDPCDHSQLRFEGPENGKYRVTIM</sequence>
<proteinExistence type="predicted"/>
<keyword evidence="2" id="KW-1133">Transmembrane helix</keyword>
<keyword evidence="3" id="KW-0732">Signal</keyword>
<keyword evidence="5" id="KW-1185">Reference proteome</keyword>
<evidence type="ECO:0000313" key="4">
    <source>
        <dbReference type="EMBL" id="KAK4234150.1"/>
    </source>
</evidence>
<feature type="transmembrane region" description="Helical" evidence="2">
    <location>
        <begin position="210"/>
        <end position="231"/>
    </location>
</feature>
<comment type="caution">
    <text evidence="4">The sequence shown here is derived from an EMBL/GenBank/DDBJ whole genome shotgun (WGS) entry which is preliminary data.</text>
</comment>
<evidence type="ECO:0000256" key="3">
    <source>
        <dbReference type="SAM" id="SignalP"/>
    </source>
</evidence>
<feature type="region of interest" description="Disordered" evidence="1">
    <location>
        <begin position="258"/>
        <end position="301"/>
    </location>
</feature>
<evidence type="ECO:0000256" key="2">
    <source>
        <dbReference type="SAM" id="Phobius"/>
    </source>
</evidence>
<dbReference type="Proteomes" id="UP001303760">
    <property type="component" value="Unassembled WGS sequence"/>
</dbReference>
<keyword evidence="2" id="KW-0472">Membrane</keyword>
<organism evidence="4 5">
    <name type="scientific">Achaetomium macrosporum</name>
    <dbReference type="NCBI Taxonomy" id="79813"/>
    <lineage>
        <taxon>Eukaryota</taxon>
        <taxon>Fungi</taxon>
        <taxon>Dikarya</taxon>
        <taxon>Ascomycota</taxon>
        <taxon>Pezizomycotina</taxon>
        <taxon>Sordariomycetes</taxon>
        <taxon>Sordariomycetidae</taxon>
        <taxon>Sordariales</taxon>
        <taxon>Chaetomiaceae</taxon>
        <taxon>Achaetomium</taxon>
    </lineage>
</organism>